<name>A0A8S5RKC1_9VIRU</name>
<organism evidence="1">
    <name type="scientific">virus sp. ctBM815</name>
    <dbReference type="NCBI Taxonomy" id="2825806"/>
    <lineage>
        <taxon>Viruses</taxon>
    </lineage>
</organism>
<reference evidence="1" key="1">
    <citation type="journal article" date="2021" name="Proc. Natl. Acad. Sci. U.S.A.">
        <title>A Catalog of Tens of Thousands of Viruses from Human Metagenomes Reveals Hidden Associations with Chronic Diseases.</title>
        <authorList>
            <person name="Tisza M.J."/>
            <person name="Buck C.B."/>
        </authorList>
    </citation>
    <scope>NUCLEOTIDE SEQUENCE</scope>
    <source>
        <strain evidence="1">CtBM815</strain>
    </source>
</reference>
<sequence length="43" mass="4369">MSTSSPVSAVFLSGVRSGESSLFSSSSGYSFSCVYSGCFSVLS</sequence>
<dbReference type="EMBL" id="BK059109">
    <property type="protein sequence ID" value="DAE31546.1"/>
    <property type="molecule type" value="Genomic_DNA"/>
</dbReference>
<protein>
    <submittedName>
        <fullName evidence="1">Uncharacterized protein</fullName>
    </submittedName>
</protein>
<accession>A0A8S5RKC1</accession>
<evidence type="ECO:0000313" key="1">
    <source>
        <dbReference type="EMBL" id="DAE31546.1"/>
    </source>
</evidence>
<proteinExistence type="predicted"/>